<dbReference type="Pfam" id="PF03009">
    <property type="entry name" value="GDPD"/>
    <property type="match status" value="1"/>
</dbReference>
<dbReference type="CDD" id="cd08560">
    <property type="entry name" value="GDPD_EcGlpQ_like_1"/>
    <property type="match status" value="1"/>
</dbReference>
<dbReference type="Proteomes" id="UP001169862">
    <property type="component" value="Unassembled WGS sequence"/>
</dbReference>
<feature type="domain" description="GP-PDE" evidence="8">
    <location>
        <begin position="69"/>
        <end position="434"/>
    </location>
</feature>
<name>A0AAW7XPU9_9GAMM</name>
<evidence type="ECO:0000256" key="7">
    <source>
        <dbReference type="SAM" id="SignalP"/>
    </source>
</evidence>
<gene>
    <name evidence="9" type="ORF">Q4490_15415</name>
</gene>
<dbReference type="EMBL" id="JAUOPG010000011">
    <property type="protein sequence ID" value="MDO6454958.1"/>
    <property type="molecule type" value="Genomic_DNA"/>
</dbReference>
<comment type="catalytic activity">
    <reaction evidence="6">
        <text>a sn-glycero-3-phosphodiester + H2O = an alcohol + sn-glycerol 3-phosphate + H(+)</text>
        <dbReference type="Rhea" id="RHEA:12969"/>
        <dbReference type="ChEBI" id="CHEBI:15377"/>
        <dbReference type="ChEBI" id="CHEBI:15378"/>
        <dbReference type="ChEBI" id="CHEBI:30879"/>
        <dbReference type="ChEBI" id="CHEBI:57597"/>
        <dbReference type="ChEBI" id="CHEBI:83408"/>
        <dbReference type="EC" id="3.1.4.46"/>
    </reaction>
</comment>
<dbReference type="PANTHER" id="PTHR43620">
    <property type="entry name" value="GLYCEROPHOSPHORYL DIESTER PHOSPHODIESTERASE"/>
    <property type="match status" value="1"/>
</dbReference>
<evidence type="ECO:0000256" key="3">
    <source>
        <dbReference type="ARBA" id="ARBA00022729"/>
    </source>
</evidence>
<dbReference type="SUPFAM" id="SSF51695">
    <property type="entry name" value="PLC-like phosphodiesterases"/>
    <property type="match status" value="1"/>
</dbReference>
<dbReference type="PANTHER" id="PTHR43620:SF7">
    <property type="entry name" value="GLYCEROPHOSPHODIESTER PHOSPHODIESTERASE GDPD5-RELATED"/>
    <property type="match status" value="1"/>
</dbReference>
<proteinExistence type="inferred from homology"/>
<keyword evidence="5 9" id="KW-0378">Hydrolase</keyword>
<accession>A0AAW7XPU9</accession>
<keyword evidence="3 7" id="KW-0732">Signal</keyword>
<dbReference type="GO" id="GO:0008889">
    <property type="term" value="F:glycerophosphodiester phosphodiesterase activity"/>
    <property type="evidence" value="ECO:0007669"/>
    <property type="project" value="UniProtKB-EC"/>
</dbReference>
<dbReference type="PROSITE" id="PS51704">
    <property type="entry name" value="GP_PDE"/>
    <property type="match status" value="1"/>
</dbReference>
<feature type="chain" id="PRO_5044003970" description="glycerophosphodiester phosphodiesterase" evidence="7">
    <location>
        <begin position="24"/>
        <end position="434"/>
    </location>
</feature>
<sequence>MKATILPLCASVIATLLSIPTLAAHHETAQKVTNVQVGPRPYFLVADMDEGPLKDKLASCANSPMQSSDFSIGHRGAPMQFPEHTKESYEAAARMGAGIIECDVTFTSDQALVCRHSQCDLHTTTNILETPLASKCSVPFQPAQFGSDGKMTQAANVQCCTSDITLAEFKTLKGKMDAGNPNARTIAEYLDATPNWRTDRYSSQGSLMTHAQSIELFKSLGVKMTPELKSASVDMPFNGFTQEAYAQKMLDEYKAAGVDPSDVWPQSFNLDDVKYWIKNEPEFAKQGVYLDDRYDIEGFDFRNPDSWSPSMEELVESGVAVIAPPLWMLVDVENDSDGKAVIVPSTYAKAAKDAGLKIIAWSLERSGQLTEGGGWYYSSLNTINPNTQVNNPIAINNEGDVMTLVDVLAQDVGVIGIFSDWPATVTYYASCMNK</sequence>
<evidence type="ECO:0000313" key="9">
    <source>
        <dbReference type="EMBL" id="MDO6454958.1"/>
    </source>
</evidence>
<comment type="similarity">
    <text evidence="1">Belongs to the glycerophosphoryl diester phosphodiesterase family.</text>
</comment>
<evidence type="ECO:0000313" key="10">
    <source>
        <dbReference type="Proteomes" id="UP001169862"/>
    </source>
</evidence>
<dbReference type="InterPro" id="IPR030395">
    <property type="entry name" value="GP_PDE_dom"/>
</dbReference>
<dbReference type="EC" id="3.1.4.46" evidence="2"/>
<dbReference type="RefSeq" id="WP_290036274.1">
    <property type="nucleotide sequence ID" value="NZ_CAXPFL010000027.1"/>
</dbReference>
<reference evidence="9" key="1">
    <citation type="submission" date="2023-07" db="EMBL/GenBank/DDBJ databases">
        <title>Genome content predicts the carbon catabolic preferences of heterotrophic bacteria.</title>
        <authorList>
            <person name="Gralka M."/>
        </authorList>
    </citation>
    <scope>NUCLEOTIDE SEQUENCE</scope>
    <source>
        <strain evidence="9">I2M16</strain>
    </source>
</reference>
<organism evidence="9 10">
    <name type="scientific">Neptunomonas phycophila</name>
    <dbReference type="NCBI Taxonomy" id="1572645"/>
    <lineage>
        <taxon>Bacteria</taxon>
        <taxon>Pseudomonadati</taxon>
        <taxon>Pseudomonadota</taxon>
        <taxon>Gammaproteobacteria</taxon>
        <taxon>Oceanospirillales</taxon>
        <taxon>Oceanospirillaceae</taxon>
        <taxon>Neptunomonas</taxon>
    </lineage>
</organism>
<dbReference type="GO" id="GO:0006071">
    <property type="term" value="P:glycerol metabolic process"/>
    <property type="evidence" value="ECO:0007669"/>
    <property type="project" value="UniProtKB-KW"/>
</dbReference>
<protein>
    <recommendedName>
        <fullName evidence="2">glycerophosphodiester phosphodiesterase</fullName>
        <ecNumber evidence="2">3.1.4.46</ecNumber>
    </recommendedName>
</protein>
<evidence type="ECO:0000256" key="5">
    <source>
        <dbReference type="ARBA" id="ARBA00022801"/>
    </source>
</evidence>
<dbReference type="Gene3D" id="3.20.20.190">
    <property type="entry name" value="Phosphatidylinositol (PI) phosphodiesterase"/>
    <property type="match status" value="1"/>
</dbReference>
<dbReference type="GO" id="GO:0006629">
    <property type="term" value="P:lipid metabolic process"/>
    <property type="evidence" value="ECO:0007669"/>
    <property type="project" value="InterPro"/>
</dbReference>
<evidence type="ECO:0000256" key="2">
    <source>
        <dbReference type="ARBA" id="ARBA00012247"/>
    </source>
</evidence>
<feature type="signal peptide" evidence="7">
    <location>
        <begin position="1"/>
        <end position="23"/>
    </location>
</feature>
<evidence type="ECO:0000256" key="1">
    <source>
        <dbReference type="ARBA" id="ARBA00007277"/>
    </source>
</evidence>
<keyword evidence="4" id="KW-0319">Glycerol metabolism</keyword>
<evidence type="ECO:0000259" key="8">
    <source>
        <dbReference type="PROSITE" id="PS51704"/>
    </source>
</evidence>
<evidence type="ECO:0000256" key="4">
    <source>
        <dbReference type="ARBA" id="ARBA00022798"/>
    </source>
</evidence>
<comment type="caution">
    <text evidence="9">The sequence shown here is derived from an EMBL/GenBank/DDBJ whole genome shotgun (WGS) entry which is preliminary data.</text>
</comment>
<dbReference type="AlphaFoldDB" id="A0AAW7XPU9"/>
<dbReference type="InterPro" id="IPR017946">
    <property type="entry name" value="PLC-like_Pdiesterase_TIM-brl"/>
</dbReference>
<evidence type="ECO:0000256" key="6">
    <source>
        <dbReference type="ARBA" id="ARBA00047512"/>
    </source>
</evidence>